<evidence type="ECO:0000313" key="11">
    <source>
        <dbReference type="Proteomes" id="UP000807542"/>
    </source>
</evidence>
<evidence type="ECO:0000313" key="10">
    <source>
        <dbReference type="EMBL" id="MBK5175438.1"/>
    </source>
</evidence>
<dbReference type="InterPro" id="IPR020846">
    <property type="entry name" value="MFS_dom"/>
</dbReference>
<evidence type="ECO:0000256" key="1">
    <source>
        <dbReference type="ARBA" id="ARBA00004127"/>
    </source>
</evidence>
<reference evidence="10 12" key="1">
    <citation type="submission" date="2020-11" db="EMBL/GenBank/DDBJ databases">
        <title>Insectihabitans protaetiae gen. nov. sp. nov. and Insectihabitans allomyrinae sp. nov., isolated from larvae of Protaetia brevitarsis seulensis and Allomyrina dichotoma, respectively.</title>
        <authorList>
            <person name="Lee S.D."/>
            <person name="Byeon Y.-S."/>
            <person name="Kim S.-M."/>
            <person name="Yang H.L."/>
            <person name="Kim I.S."/>
        </authorList>
    </citation>
    <scope>NUCLEOTIDE SEQUENCE</scope>
    <source>
        <strain evidence="10">CWB-B4</strain>
        <strain evidence="9 12">CWB-B43</strain>
    </source>
</reference>
<feature type="transmembrane region" description="Helical" evidence="7">
    <location>
        <begin position="38"/>
        <end position="62"/>
    </location>
</feature>
<feature type="transmembrane region" description="Helical" evidence="7">
    <location>
        <begin position="301"/>
        <end position="321"/>
    </location>
</feature>
<keyword evidence="12" id="KW-1185">Reference proteome</keyword>
<comment type="subcellular location">
    <subcellularLocation>
        <location evidence="1">Endomembrane system</location>
        <topology evidence="1">Multi-pass membrane protein</topology>
    </subcellularLocation>
</comment>
<dbReference type="PROSITE" id="PS50850">
    <property type="entry name" value="MFS"/>
    <property type="match status" value="1"/>
</dbReference>
<dbReference type="Gene3D" id="1.20.1250.20">
    <property type="entry name" value="MFS general substrate transporter like domains"/>
    <property type="match status" value="2"/>
</dbReference>
<dbReference type="PANTHER" id="PTHR23514">
    <property type="entry name" value="BYPASS OF STOP CODON PROTEIN 6"/>
    <property type="match status" value="1"/>
</dbReference>
<feature type="transmembrane region" description="Helical" evidence="7">
    <location>
        <begin position="333"/>
        <end position="352"/>
    </location>
</feature>
<keyword evidence="6 7" id="KW-0472">Membrane</keyword>
<evidence type="ECO:0000256" key="5">
    <source>
        <dbReference type="ARBA" id="ARBA00022989"/>
    </source>
</evidence>
<keyword evidence="3" id="KW-0813">Transport</keyword>
<evidence type="ECO:0000256" key="6">
    <source>
        <dbReference type="ARBA" id="ARBA00023136"/>
    </source>
</evidence>
<evidence type="ECO:0000313" key="12">
    <source>
        <dbReference type="Proteomes" id="UP001296969"/>
    </source>
</evidence>
<proteinExistence type="inferred from homology"/>
<feature type="transmembrane region" description="Helical" evidence="7">
    <location>
        <begin position="278"/>
        <end position="295"/>
    </location>
</feature>
<name>A0A9D7AG77_9GAMM</name>
<dbReference type="SUPFAM" id="SSF103473">
    <property type="entry name" value="MFS general substrate transporter"/>
    <property type="match status" value="1"/>
</dbReference>
<dbReference type="EMBL" id="JADRCP010000001">
    <property type="protein sequence ID" value="MBK5175438.1"/>
    <property type="molecule type" value="Genomic_DNA"/>
</dbReference>
<evidence type="ECO:0000256" key="2">
    <source>
        <dbReference type="ARBA" id="ARBA00008335"/>
    </source>
</evidence>
<dbReference type="InterPro" id="IPR036259">
    <property type="entry name" value="MFS_trans_sf"/>
</dbReference>
<dbReference type="Pfam" id="PF07690">
    <property type="entry name" value="MFS_1"/>
    <property type="match status" value="1"/>
</dbReference>
<dbReference type="GO" id="GO:0012505">
    <property type="term" value="C:endomembrane system"/>
    <property type="evidence" value="ECO:0007669"/>
    <property type="project" value="UniProtKB-SubCell"/>
</dbReference>
<accession>A0A9D7AG77</accession>
<dbReference type="AlphaFoldDB" id="A0A9D7AG77"/>
<organism evidence="10 11">
    <name type="scientific">Limnobaculum xujianqingii</name>
    <dbReference type="NCBI Taxonomy" id="2738837"/>
    <lineage>
        <taxon>Bacteria</taxon>
        <taxon>Pseudomonadati</taxon>
        <taxon>Pseudomonadota</taxon>
        <taxon>Gammaproteobacteria</taxon>
        <taxon>Enterobacterales</taxon>
        <taxon>Budviciaceae</taxon>
        <taxon>Limnobaculum</taxon>
    </lineage>
</organism>
<evidence type="ECO:0000256" key="7">
    <source>
        <dbReference type="SAM" id="Phobius"/>
    </source>
</evidence>
<keyword evidence="5 7" id="KW-1133">Transmembrane helix</keyword>
<dbReference type="GO" id="GO:0016020">
    <property type="term" value="C:membrane"/>
    <property type="evidence" value="ECO:0007669"/>
    <property type="project" value="TreeGrafter"/>
</dbReference>
<feature type="transmembrane region" description="Helical" evidence="7">
    <location>
        <begin position="247"/>
        <end position="266"/>
    </location>
</feature>
<evidence type="ECO:0000313" key="9">
    <source>
        <dbReference type="EMBL" id="MBK5072129.1"/>
    </source>
</evidence>
<evidence type="ECO:0000256" key="4">
    <source>
        <dbReference type="ARBA" id="ARBA00022692"/>
    </source>
</evidence>
<dbReference type="EMBL" id="JADRCQ010000001">
    <property type="protein sequence ID" value="MBK5072129.1"/>
    <property type="molecule type" value="Genomic_DNA"/>
</dbReference>
<feature type="transmembrane region" description="Helical" evidence="7">
    <location>
        <begin position="100"/>
        <end position="125"/>
    </location>
</feature>
<dbReference type="Proteomes" id="UP001296969">
    <property type="component" value="Unassembled WGS sequence"/>
</dbReference>
<gene>
    <name evidence="10" type="ORF">I2492_03730</name>
    <name evidence="9" type="ORF">I2493_03730</name>
</gene>
<dbReference type="Proteomes" id="UP000807542">
    <property type="component" value="Unassembled WGS sequence"/>
</dbReference>
<dbReference type="InterPro" id="IPR051788">
    <property type="entry name" value="MFS_Transporter"/>
</dbReference>
<feature type="transmembrane region" description="Helical" evidence="7">
    <location>
        <begin position="74"/>
        <end position="94"/>
    </location>
</feature>
<feature type="transmembrane region" description="Helical" evidence="7">
    <location>
        <begin position="163"/>
        <end position="184"/>
    </location>
</feature>
<feature type="transmembrane region" description="Helical" evidence="7">
    <location>
        <begin position="358"/>
        <end position="381"/>
    </location>
</feature>
<feature type="domain" description="Major facilitator superfamily (MFS) profile" evidence="8">
    <location>
        <begin position="9"/>
        <end position="386"/>
    </location>
</feature>
<feature type="transmembrane region" description="Helical" evidence="7">
    <location>
        <begin position="132"/>
        <end position="151"/>
    </location>
</feature>
<dbReference type="RefSeq" id="WP_228397309.1">
    <property type="nucleotide sequence ID" value="NZ_JADRCP010000001.1"/>
</dbReference>
<comment type="caution">
    <text evidence="10">The sequence shown here is derived from an EMBL/GenBank/DDBJ whole genome shotgun (WGS) entry which is preliminary data.</text>
</comment>
<keyword evidence="4 7" id="KW-0812">Transmembrane</keyword>
<sequence>MTNSQKWKVFFLLFTTMFLLGGIQNTKGIILEQVHHDIGLTMSQIGTLISTFQYGFLIASLLTGYFTDKKGLRFMMFIGASCMAIGLVGTSMAFTVMLFLGFYLVIGLGIGSMLVSIVTVIPTFYKERAGMMFNVANAMFGVGMIVTPLVLNMMFSHNISWRIFYIAVAVIVALILLVLTTLRLEKSGGMDMNVKDFMQLLTNPRLMLVIAYLLFYVAAEVAFLNFFPIFYSSLDIANATVTEKTATGAYVIASFAVLFTVGRFIGGFINMRLGERNTLILFSALSLVTLIISRMMVYEWIYAFMAFGFSMSVLFPTASAIGTRMTDKSGSMLGLIYVASGLGGAFAGWLVGMLSDTYGIAFGFNTLIGFVCVFLVLSWFVREAPNAAK</sequence>
<dbReference type="InterPro" id="IPR011701">
    <property type="entry name" value="MFS"/>
</dbReference>
<evidence type="ECO:0000259" key="8">
    <source>
        <dbReference type="PROSITE" id="PS50850"/>
    </source>
</evidence>
<protein>
    <submittedName>
        <fullName evidence="10">MFS transporter</fullName>
    </submittedName>
</protein>
<dbReference type="GO" id="GO:0022857">
    <property type="term" value="F:transmembrane transporter activity"/>
    <property type="evidence" value="ECO:0007669"/>
    <property type="project" value="InterPro"/>
</dbReference>
<dbReference type="PANTHER" id="PTHR23514:SF3">
    <property type="entry name" value="BYPASS OF STOP CODON PROTEIN 6"/>
    <property type="match status" value="1"/>
</dbReference>
<comment type="similarity">
    <text evidence="2">Belongs to the major facilitator superfamily.</text>
</comment>
<feature type="transmembrane region" description="Helical" evidence="7">
    <location>
        <begin position="205"/>
        <end position="227"/>
    </location>
</feature>
<evidence type="ECO:0000256" key="3">
    <source>
        <dbReference type="ARBA" id="ARBA00022448"/>
    </source>
</evidence>